<evidence type="ECO:0000313" key="2">
    <source>
        <dbReference type="EnsemblPlants" id="PGSC0003DMT400088865"/>
    </source>
</evidence>
<dbReference type="EnsemblPlants" id="PGSC0003DMT400088865">
    <property type="protein sequence ID" value="PGSC0003DMT400088865"/>
    <property type="gene ID" value="PGSC0003DMG400038436"/>
</dbReference>
<sequence>MRSDEVHIRFYYVPKYCYECKMEGHDKYECRILNNLKGDGVAKESEDKGKEVEKGKDIHIEKEDKKLEKEANANISEIPWIHYFQKGKARVLSSGKVVIDPGSWSVVKDNRYAVLVEKKLTYIIDKYSNAYPTKDNGNNPVITSNSKIRRQKGSSEVHVVESAKFWVLQAFGPSPKSQTKSPIDNSSSDGPAQQIYDDQAQQSTDRKKEEQVVKPIVEIANDANGCDDDTNVVRKAVANEANVCMGDRDADATLLAHDANVTDANIDKIMEDNVRT</sequence>
<dbReference type="PaxDb" id="4113-PGSC0003DMT400088865"/>
<dbReference type="Gramene" id="PGSC0003DMT400088865">
    <property type="protein sequence ID" value="PGSC0003DMT400088865"/>
    <property type="gene ID" value="PGSC0003DMG400038436"/>
</dbReference>
<name>M1DGW7_SOLTU</name>
<proteinExistence type="predicted"/>
<feature type="compositionally biased region" description="Polar residues" evidence="1">
    <location>
        <begin position="175"/>
        <end position="191"/>
    </location>
</feature>
<dbReference type="AlphaFoldDB" id="M1DGW7"/>
<evidence type="ECO:0000313" key="3">
    <source>
        <dbReference type="Proteomes" id="UP000011115"/>
    </source>
</evidence>
<feature type="region of interest" description="Disordered" evidence="1">
    <location>
        <begin position="173"/>
        <end position="211"/>
    </location>
</feature>
<reference evidence="2" key="2">
    <citation type="submission" date="2015-06" db="UniProtKB">
        <authorList>
            <consortium name="EnsemblPlants"/>
        </authorList>
    </citation>
    <scope>IDENTIFICATION</scope>
    <source>
        <strain evidence="2">DM1-3 516 R44</strain>
    </source>
</reference>
<accession>M1DGW7</accession>
<organism evidence="2 3">
    <name type="scientific">Solanum tuberosum</name>
    <name type="common">Potato</name>
    <dbReference type="NCBI Taxonomy" id="4113"/>
    <lineage>
        <taxon>Eukaryota</taxon>
        <taxon>Viridiplantae</taxon>
        <taxon>Streptophyta</taxon>
        <taxon>Embryophyta</taxon>
        <taxon>Tracheophyta</taxon>
        <taxon>Spermatophyta</taxon>
        <taxon>Magnoliopsida</taxon>
        <taxon>eudicotyledons</taxon>
        <taxon>Gunneridae</taxon>
        <taxon>Pentapetalae</taxon>
        <taxon>asterids</taxon>
        <taxon>lamiids</taxon>
        <taxon>Solanales</taxon>
        <taxon>Solanaceae</taxon>
        <taxon>Solanoideae</taxon>
        <taxon>Solaneae</taxon>
        <taxon>Solanum</taxon>
    </lineage>
</organism>
<reference evidence="3" key="1">
    <citation type="journal article" date="2011" name="Nature">
        <title>Genome sequence and analysis of the tuber crop potato.</title>
        <authorList>
            <consortium name="The Potato Genome Sequencing Consortium"/>
        </authorList>
    </citation>
    <scope>NUCLEOTIDE SEQUENCE [LARGE SCALE GENOMIC DNA]</scope>
    <source>
        <strain evidence="3">cv. DM1-3 516 R44</strain>
    </source>
</reference>
<protein>
    <submittedName>
        <fullName evidence="2">Uncharacterized protein</fullName>
    </submittedName>
</protein>
<dbReference type="HOGENOM" id="CLU_1009747_0_0_1"/>
<dbReference type="InParanoid" id="M1DGW7"/>
<keyword evidence="3" id="KW-1185">Reference proteome</keyword>
<dbReference type="STRING" id="4113.M1DGW7"/>
<evidence type="ECO:0000256" key="1">
    <source>
        <dbReference type="SAM" id="MobiDB-lite"/>
    </source>
</evidence>
<dbReference type="Proteomes" id="UP000011115">
    <property type="component" value="Unassembled WGS sequence"/>
</dbReference>